<dbReference type="PATRIC" id="fig|104102.7.peg.1498"/>
<organism evidence="2 3">
    <name type="scientific">Acetobacter tropicalis</name>
    <dbReference type="NCBI Taxonomy" id="104102"/>
    <lineage>
        <taxon>Bacteria</taxon>
        <taxon>Pseudomonadati</taxon>
        <taxon>Pseudomonadota</taxon>
        <taxon>Alphaproteobacteria</taxon>
        <taxon>Acetobacterales</taxon>
        <taxon>Acetobacteraceae</taxon>
        <taxon>Acetobacter</taxon>
    </lineage>
</organism>
<gene>
    <name evidence="2" type="ORF">AtDm6_1514</name>
    <name evidence="1" type="ORF">ATR01nite_09830</name>
</gene>
<evidence type="ECO:0000313" key="4">
    <source>
        <dbReference type="Proteomes" id="UP000321800"/>
    </source>
</evidence>
<dbReference type="Proteomes" id="UP000029448">
    <property type="component" value="Unassembled WGS sequence"/>
</dbReference>
<proteinExistence type="predicted"/>
<dbReference type="InterPro" id="IPR008533">
    <property type="entry name" value="DUF815"/>
</dbReference>
<keyword evidence="2" id="KW-0378">Hydrolase</keyword>
<dbReference type="EMBL" id="BJVR01000006">
    <property type="protein sequence ID" value="GEL49908.1"/>
    <property type="molecule type" value="Genomic_DNA"/>
</dbReference>
<reference evidence="1 4" key="2">
    <citation type="submission" date="2019-07" db="EMBL/GenBank/DDBJ databases">
        <title>Whole genome shotgun sequence of Acetobacter tropicalis NBRC 16470.</title>
        <authorList>
            <person name="Hosoyama A."/>
            <person name="Uohara A."/>
            <person name="Ohji S."/>
            <person name="Ichikawa N."/>
        </authorList>
    </citation>
    <scope>NUCLEOTIDE SEQUENCE [LARGE SCALE GENOMIC DNA]</scope>
    <source>
        <strain evidence="1 4">NBRC 16470</strain>
    </source>
</reference>
<sequence length="292" mass="32284">MDMTTPQLSVLERIASALERLSPPPPSLEGVNKADAFVWHPEGGKLLPVAHVAHVPVTLLQGVDSQRQTLLDNTEHFARGLPANNAMLWGSRGMGKSSLVKGAHALVNSVDGKPCEPGKGRVALIEIQREDLATLPELLAMLRESSRRFILFCDDLSFEKEDRDYKALKSVLDGGIAGRPENVLFYATSNRRHLMPRDMIENERATAINPSEATEEKVSLSDRFGLWLGFHACPQDVFLDMVRTYARERALPISDEDLAAQANMWAITRGGRSGRVAFQFIEDLTAQLAEGR</sequence>
<dbReference type="PANTHER" id="PTHR42935">
    <property type="entry name" value="SLR0930 PROTEIN"/>
    <property type="match status" value="1"/>
</dbReference>
<evidence type="ECO:0000313" key="2">
    <source>
        <dbReference type="EMBL" id="KGB23882.1"/>
    </source>
</evidence>
<accession>A0A094YR71</accession>
<name>A0A094YR71_9PROT</name>
<keyword evidence="3" id="KW-1185">Reference proteome</keyword>
<dbReference type="SUPFAM" id="SSF52540">
    <property type="entry name" value="P-loop containing nucleoside triphosphate hydrolases"/>
    <property type="match status" value="1"/>
</dbReference>
<dbReference type="GO" id="GO:0008233">
    <property type="term" value="F:peptidase activity"/>
    <property type="evidence" value="ECO:0007669"/>
    <property type="project" value="UniProtKB-KW"/>
</dbReference>
<keyword evidence="2" id="KW-0645">Protease</keyword>
<dbReference type="STRING" id="104102.AtDm6_1514"/>
<dbReference type="Pfam" id="PF05673">
    <property type="entry name" value="DUF815"/>
    <property type="match status" value="1"/>
</dbReference>
<dbReference type="PANTHER" id="PTHR42935:SF1">
    <property type="entry name" value="SLR0930 PROTEIN"/>
    <property type="match status" value="1"/>
</dbReference>
<dbReference type="Proteomes" id="UP000321800">
    <property type="component" value="Unassembled WGS sequence"/>
</dbReference>
<dbReference type="AlphaFoldDB" id="A0A094YR71"/>
<dbReference type="EMBL" id="JOKM01000054">
    <property type="protein sequence ID" value="KGB23882.1"/>
    <property type="molecule type" value="Genomic_DNA"/>
</dbReference>
<evidence type="ECO:0000313" key="3">
    <source>
        <dbReference type="Proteomes" id="UP000029448"/>
    </source>
</evidence>
<reference evidence="2 3" key="1">
    <citation type="submission" date="2014-06" db="EMBL/GenBank/DDBJ databases">
        <title>Functional and comparative genomic analyses of the Drosophila gut microbiota identify candidate symbiosis factors.</title>
        <authorList>
            <person name="Newell P.D."/>
            <person name="Chaston J.M."/>
            <person name="Douglas A.E."/>
        </authorList>
    </citation>
    <scope>NUCLEOTIDE SEQUENCE [LARGE SCALE GENOMIC DNA]</scope>
    <source>
        <strain evidence="2 3">DmCS_006</strain>
    </source>
</reference>
<comment type="caution">
    <text evidence="2">The sequence shown here is derived from an EMBL/GenBank/DDBJ whole genome shotgun (WGS) entry which is preliminary data.</text>
</comment>
<evidence type="ECO:0000313" key="1">
    <source>
        <dbReference type="EMBL" id="GEL49908.1"/>
    </source>
</evidence>
<dbReference type="InterPro" id="IPR027417">
    <property type="entry name" value="P-loop_NTPase"/>
</dbReference>
<dbReference type="GO" id="GO:0006508">
    <property type="term" value="P:proteolysis"/>
    <property type="evidence" value="ECO:0007669"/>
    <property type="project" value="UniProtKB-KW"/>
</dbReference>
<dbReference type="Gene3D" id="3.40.50.300">
    <property type="entry name" value="P-loop containing nucleotide triphosphate hydrolases"/>
    <property type="match status" value="1"/>
</dbReference>
<protein>
    <submittedName>
        <fullName evidence="2">ATP-dependent protease subunit</fullName>
    </submittedName>
    <submittedName>
        <fullName evidence="1">ATPase</fullName>
    </submittedName>
</protein>